<dbReference type="EMBL" id="GL945428">
    <property type="protein sequence ID" value="EGO31006.1"/>
    <property type="molecule type" value="Genomic_DNA"/>
</dbReference>
<dbReference type="InterPro" id="IPR056540">
    <property type="entry name" value="TMD_POM152"/>
</dbReference>
<dbReference type="HOGENOM" id="CLU_002415_0_0_1"/>
<gene>
    <name evidence="8" type="ORF">SERLADRAFT_412493</name>
</gene>
<dbReference type="Pfam" id="PF24527">
    <property type="entry name" value="Ig-like_Pom152_9"/>
    <property type="match status" value="1"/>
</dbReference>
<dbReference type="GO" id="GO:0017056">
    <property type="term" value="F:structural constituent of nuclear pore"/>
    <property type="evidence" value="ECO:0007669"/>
    <property type="project" value="InterPro"/>
</dbReference>
<evidence type="ECO:0000313" key="9">
    <source>
        <dbReference type="Proteomes" id="UP000008064"/>
    </source>
</evidence>
<feature type="domain" description="Nucleoporin POM152 immunoglobulin-like" evidence="3">
    <location>
        <begin position="581"/>
        <end position="681"/>
    </location>
</feature>
<feature type="compositionally biased region" description="Polar residues" evidence="1">
    <location>
        <begin position="282"/>
        <end position="291"/>
    </location>
</feature>
<name>F8NG36_SERL9</name>
<feature type="transmembrane region" description="Helical" evidence="2">
    <location>
        <begin position="55"/>
        <end position="73"/>
    </location>
</feature>
<sequence length="1312" mass="145637">MANKEQPPPESRPLIPEKLIDVPSQRLYYLSLGLLIQAIKVFDFFQYLFTPEATAYYGVKWMLVDAAYTSILSQLRIPRLRYSKAVVLLQIISFCFLDGLLFGGISLNVGNSRSNIDDSMARLSNSPGLTSTPEPFRLTDLLASLSLGLLPFGSGDGQKDPHLLGQHTVRMSPISTAQLNPNGHAYCLAPPLNSVLVPILVNNTVPTNVRFSLTPLGYVEGVSGTGRVEYIELSAKDLKAIEQARVDNLRVTRSSSSSNRDVNEYDEYDDDDDDEDDDLDSAHSQLQKSQSLAHIRLTKPGTIRLERISDGSNVAVRLVHPVEVTIVPCPSAQFVKDSQIQDKDSVRCAGNNPDYEMAIDIKGVPPLSLRWSKEVNGKKEHLLVEGVEGSHEQVHSSSHELGRRRTRLSQSLRVPLTAPLESLGKHTYTLEGVIDGMGNVVNLGSTVAVDSQSHDTSITNSKITRSLTVLRRPSVSFKHCGPGHPTPLLIGSEAPLTIALNAVDQLDAPWGVTVKYQPIDDGSKASGKRYKPWTKTIKAQEDYKDLTLRANAPGEYSITGVEGKWCEGEVMAPETCRVVEKPIPTAEIEWRKIHECSGDTGVSASLVLHGTPPFQVYYRTVRDNEQPRELVKTFSSSRGELTLQPERSGHYLYTFVQLSDANYRKVDLNGPSIDQIVHPLAAADFSHASSSGRSKRMVNSCSGNLVDIEVDLRGTAPWNLEVQIVGSRSTETLSIPDIATSPAKLQIPIPSAIDKEGGTFDVDLVSVEDAYGCKRSITVPGVSVNVRRVKPTAKFYGKVDQRQVTVREDERAELPLRLTGDGPWRVKYRRTENPEHVQSVTLNSPNDYIRVTEKGTYELIDVLDSQCPGSVITGEESFIVHWVPKPSAKLLPQTTSTFDSFNRSHILPPLCQGQDDHVDLELNGTYNFMSRRPPFQIMYNIARNDNTGGTIVLDQPTFSSIQPRTRFQLHTSKPGRMYYEVKQIGDAAYPLAKYKNAVIPRSERLVFEQEVLGRPSAHFRSNNRMSYCLNDAFVPQDAFSLDNAIHLEGTPPFQLQLSIKNLATNKVHREKIEIYESLWRVDLSSYRFMSIGPHLVTIESIQDASRCEQATLDALHRSIWVDVAETAAIIPFDKREDICVGEVTQFQLEGTPPWTVGYRINTKSYSQEAKLSPFSLLHQQAGEFTITSVAHQQKMCKAAVTDLRFTVHSLPSAQVGNGKGIIQDIHEGDQAEIAFTLIGEPPFTFTYQRSEPSPKKGGKPSRVLETHTVSGVTTNEYSIFSALEGTWTVTSISDRYCRYPAQPEGMTERSKH</sequence>
<dbReference type="Pfam" id="PF23664">
    <property type="entry name" value="Ig_Pom152"/>
    <property type="match status" value="1"/>
</dbReference>
<keyword evidence="2" id="KW-1133">Transmembrane helix</keyword>
<evidence type="ECO:0000259" key="5">
    <source>
        <dbReference type="Pfam" id="PF24312"/>
    </source>
</evidence>
<reference evidence="9" key="1">
    <citation type="journal article" date="2011" name="Science">
        <title>The plant cell wall-decomposing machinery underlies the functional diversity of forest fungi.</title>
        <authorList>
            <person name="Eastwood D.C."/>
            <person name="Floudas D."/>
            <person name="Binder M."/>
            <person name="Majcherczyk A."/>
            <person name="Schneider P."/>
            <person name="Aerts A."/>
            <person name="Asiegbu F.O."/>
            <person name="Baker S.E."/>
            <person name="Barry K."/>
            <person name="Bendiksby M."/>
            <person name="Blumentritt M."/>
            <person name="Coutinho P.M."/>
            <person name="Cullen D."/>
            <person name="de Vries R.P."/>
            <person name="Gathman A."/>
            <person name="Goodell B."/>
            <person name="Henrissat B."/>
            <person name="Ihrmark K."/>
            <person name="Kauserud H."/>
            <person name="Kohler A."/>
            <person name="LaButti K."/>
            <person name="Lapidus A."/>
            <person name="Lavin J.L."/>
            <person name="Lee Y.-H."/>
            <person name="Lindquist E."/>
            <person name="Lilly W."/>
            <person name="Lucas S."/>
            <person name="Morin E."/>
            <person name="Murat C."/>
            <person name="Oguiza J.A."/>
            <person name="Park J."/>
            <person name="Pisabarro A.G."/>
            <person name="Riley R."/>
            <person name="Rosling A."/>
            <person name="Salamov A."/>
            <person name="Schmidt O."/>
            <person name="Schmutz J."/>
            <person name="Skrede I."/>
            <person name="Stenlid J."/>
            <person name="Wiebenga A."/>
            <person name="Xie X."/>
            <person name="Kuees U."/>
            <person name="Hibbett D.S."/>
            <person name="Hoffmeister D."/>
            <person name="Hoegberg N."/>
            <person name="Martin F."/>
            <person name="Grigoriev I.V."/>
            <person name="Watkinson S.C."/>
        </authorList>
    </citation>
    <scope>NUCLEOTIDE SEQUENCE [LARGE SCALE GENOMIC DNA]</scope>
    <source>
        <strain evidence="9">S7.9</strain>
    </source>
</reference>
<feature type="domain" description="Nucleoporin POM152 Ig-like" evidence="5">
    <location>
        <begin position="472"/>
        <end position="576"/>
    </location>
</feature>
<accession>F8NG36</accession>
<feature type="domain" description="Nucleoporin POM152 first Ig-like" evidence="6">
    <location>
        <begin position="176"/>
        <end position="326"/>
    </location>
</feature>
<keyword evidence="2" id="KW-0812">Transmembrane</keyword>
<dbReference type="GO" id="GO:0006606">
    <property type="term" value="P:protein import into nucleus"/>
    <property type="evidence" value="ECO:0007669"/>
    <property type="project" value="TreeGrafter"/>
</dbReference>
<dbReference type="InterPro" id="IPR056541">
    <property type="entry name" value="Ig-like_POM152"/>
</dbReference>
<dbReference type="RefSeq" id="XP_007312890.1">
    <property type="nucleotide sequence ID" value="XM_007312828.1"/>
</dbReference>
<evidence type="ECO:0000256" key="1">
    <source>
        <dbReference type="SAM" id="MobiDB-lite"/>
    </source>
</evidence>
<dbReference type="GO" id="GO:0070762">
    <property type="term" value="C:nuclear pore transmembrane ring"/>
    <property type="evidence" value="ECO:0007669"/>
    <property type="project" value="TreeGrafter"/>
</dbReference>
<organism evidence="9">
    <name type="scientific">Serpula lacrymans var. lacrymans (strain S7.9)</name>
    <name type="common">Dry rot fungus</name>
    <dbReference type="NCBI Taxonomy" id="578457"/>
    <lineage>
        <taxon>Eukaryota</taxon>
        <taxon>Fungi</taxon>
        <taxon>Dikarya</taxon>
        <taxon>Basidiomycota</taxon>
        <taxon>Agaricomycotina</taxon>
        <taxon>Agaricomycetes</taxon>
        <taxon>Agaricomycetidae</taxon>
        <taxon>Boletales</taxon>
        <taxon>Coniophorineae</taxon>
        <taxon>Serpulaceae</taxon>
        <taxon>Serpula</taxon>
    </lineage>
</organism>
<dbReference type="KEGG" id="sla:SERLADRAFT_412493"/>
<feature type="transmembrane region" description="Helical" evidence="2">
    <location>
        <begin position="27"/>
        <end position="49"/>
    </location>
</feature>
<dbReference type="Proteomes" id="UP000008064">
    <property type="component" value="Unassembled WGS sequence"/>
</dbReference>
<dbReference type="Pfam" id="PF24097">
    <property type="entry name" value="TMD_POM152"/>
    <property type="match status" value="1"/>
</dbReference>
<feature type="domain" description="Nucleoporin POM152 N-terminal transmembrane" evidence="4">
    <location>
        <begin position="21"/>
        <end position="106"/>
    </location>
</feature>
<evidence type="ECO:0000259" key="7">
    <source>
        <dbReference type="Pfam" id="PF24527"/>
    </source>
</evidence>
<feature type="region of interest" description="Disordered" evidence="1">
    <location>
        <begin position="251"/>
        <end position="291"/>
    </location>
</feature>
<feature type="domain" description="Nucleoporin POM152 ninth Ig-like" evidence="7">
    <location>
        <begin position="1128"/>
        <end position="1200"/>
    </location>
</feature>
<dbReference type="PANTHER" id="PTHR28206:SF1">
    <property type="entry name" value="NUCLEOPORIN POM152"/>
    <property type="match status" value="1"/>
</dbReference>
<evidence type="ECO:0000313" key="8">
    <source>
        <dbReference type="EMBL" id="EGO31006.1"/>
    </source>
</evidence>
<evidence type="ECO:0000259" key="6">
    <source>
        <dbReference type="Pfam" id="PF24519"/>
    </source>
</evidence>
<dbReference type="Pfam" id="PF24519">
    <property type="entry name" value="Ig-like_Pom152_1"/>
    <property type="match status" value="1"/>
</dbReference>
<dbReference type="GO" id="GO:0006999">
    <property type="term" value="P:nuclear pore organization"/>
    <property type="evidence" value="ECO:0007669"/>
    <property type="project" value="TreeGrafter"/>
</dbReference>
<proteinExistence type="predicted"/>
<evidence type="ECO:0000259" key="3">
    <source>
        <dbReference type="Pfam" id="PF23664"/>
    </source>
</evidence>
<dbReference type="PANTHER" id="PTHR28206">
    <property type="entry name" value="NUCLEOPORIN POM152"/>
    <property type="match status" value="1"/>
</dbReference>
<feature type="compositionally biased region" description="Polar residues" evidence="1">
    <location>
        <begin position="251"/>
        <end position="260"/>
    </location>
</feature>
<feature type="transmembrane region" description="Helical" evidence="2">
    <location>
        <begin position="85"/>
        <end position="107"/>
    </location>
</feature>
<protein>
    <recommendedName>
        <fullName evidence="10">Nucleoporin Pom152</fullName>
    </recommendedName>
</protein>
<evidence type="ECO:0008006" key="10">
    <source>
        <dbReference type="Google" id="ProtNLM"/>
    </source>
</evidence>
<dbReference type="InterPro" id="IPR056544">
    <property type="entry name" value="Ig_POM152"/>
</dbReference>
<keyword evidence="2" id="KW-0472">Membrane</keyword>
<feature type="compositionally biased region" description="Acidic residues" evidence="1">
    <location>
        <begin position="264"/>
        <end position="279"/>
    </location>
</feature>
<dbReference type="OrthoDB" id="5529162at2759"/>
<evidence type="ECO:0000259" key="4">
    <source>
        <dbReference type="Pfam" id="PF24097"/>
    </source>
</evidence>
<feature type="domain" description="Nucleoporin POM152 Ig-like" evidence="5">
    <location>
        <begin position="790"/>
        <end position="874"/>
    </location>
</feature>
<dbReference type="GeneID" id="18813052"/>
<dbReference type="InterPro" id="IPR037701">
    <property type="entry name" value="Pom152"/>
</dbReference>
<dbReference type="Pfam" id="PF24312">
    <property type="entry name" value="Ig-like_POM152"/>
    <property type="match status" value="2"/>
</dbReference>
<evidence type="ECO:0000256" key="2">
    <source>
        <dbReference type="SAM" id="Phobius"/>
    </source>
</evidence>
<dbReference type="InterPro" id="IPR056542">
    <property type="entry name" value="Ig-like_POM152_1st"/>
</dbReference>
<dbReference type="InterPro" id="IPR056543">
    <property type="entry name" value="Ig-like_POM152_9th"/>
</dbReference>